<reference evidence="3" key="1">
    <citation type="journal article" date="2019" name="Int. J. Syst. Evol. Microbiol.">
        <title>The Global Catalogue of Microorganisms (GCM) 10K type strain sequencing project: providing services to taxonomists for standard genome sequencing and annotation.</title>
        <authorList>
            <consortium name="The Broad Institute Genomics Platform"/>
            <consortium name="The Broad Institute Genome Sequencing Center for Infectious Disease"/>
            <person name="Wu L."/>
            <person name="Ma J."/>
        </authorList>
    </citation>
    <scope>NUCLEOTIDE SEQUENCE [LARGE SCALE GENOMIC DNA]</scope>
    <source>
        <strain evidence="3">KCTC 33676</strain>
    </source>
</reference>
<evidence type="ECO:0000259" key="1">
    <source>
        <dbReference type="Pfam" id="PF12867"/>
    </source>
</evidence>
<dbReference type="InterPro" id="IPR024775">
    <property type="entry name" value="DinB-like"/>
</dbReference>
<organism evidence="2 3">
    <name type="scientific">Marinicrinis sediminis</name>
    <dbReference type="NCBI Taxonomy" id="1652465"/>
    <lineage>
        <taxon>Bacteria</taxon>
        <taxon>Bacillati</taxon>
        <taxon>Bacillota</taxon>
        <taxon>Bacilli</taxon>
        <taxon>Bacillales</taxon>
        <taxon>Paenibacillaceae</taxon>
    </lineage>
</organism>
<accession>A0ABW5RC83</accession>
<dbReference type="Gene3D" id="1.20.120.450">
    <property type="entry name" value="dinb family like domain"/>
    <property type="match status" value="1"/>
</dbReference>
<feature type="domain" description="DinB-like" evidence="1">
    <location>
        <begin position="11"/>
        <end position="143"/>
    </location>
</feature>
<name>A0ABW5RC83_9BACL</name>
<dbReference type="Proteomes" id="UP001597497">
    <property type="component" value="Unassembled WGS sequence"/>
</dbReference>
<protein>
    <submittedName>
        <fullName evidence="2">DinB family protein</fullName>
    </submittedName>
</protein>
<proteinExistence type="predicted"/>
<dbReference type="SUPFAM" id="SSF109854">
    <property type="entry name" value="DinB/YfiT-like putative metalloenzymes"/>
    <property type="match status" value="1"/>
</dbReference>
<evidence type="ECO:0000313" key="3">
    <source>
        <dbReference type="Proteomes" id="UP001597497"/>
    </source>
</evidence>
<sequence>MNAMDVIILNFQEIRSRSERVWKAIPDEMLDWKPDNEAFTCAEMIRHILQAEFLYHQVLIGRGGKILADVFNPFEGKAFISVENELQFAKPYREKFLTYLQSIPIDDLENIDIDLLEAGGYVKKLGDMLLRIAYHESVHTGQLLNYMRTMGVDRPHIWN</sequence>
<evidence type="ECO:0000313" key="2">
    <source>
        <dbReference type="EMBL" id="MFD2672623.1"/>
    </source>
</evidence>
<dbReference type="EMBL" id="JBHUMM010000043">
    <property type="protein sequence ID" value="MFD2672623.1"/>
    <property type="molecule type" value="Genomic_DNA"/>
</dbReference>
<dbReference type="InterPro" id="IPR034660">
    <property type="entry name" value="DinB/YfiT-like"/>
</dbReference>
<dbReference type="Pfam" id="PF12867">
    <property type="entry name" value="DinB_2"/>
    <property type="match status" value="1"/>
</dbReference>
<comment type="caution">
    <text evidence="2">The sequence shown here is derived from an EMBL/GenBank/DDBJ whole genome shotgun (WGS) entry which is preliminary data.</text>
</comment>
<gene>
    <name evidence="2" type="ORF">ACFSUC_13730</name>
</gene>
<keyword evidence="3" id="KW-1185">Reference proteome</keyword>
<dbReference type="RefSeq" id="WP_379930189.1">
    <property type="nucleotide sequence ID" value="NZ_JBHUMM010000043.1"/>
</dbReference>